<accession>A0A6H5HNI7</accession>
<proteinExistence type="predicted"/>
<evidence type="ECO:0000313" key="2">
    <source>
        <dbReference type="EMBL" id="CAB0015906.1"/>
    </source>
</evidence>
<sequence length="516" mass="58588">MFQVGLIVQSMYYPDENFAVPDFDADPPRKNRNSQNSSEERTFLPVPPVTNEDLYFGSVYLRGFFQLDTPMYPTVFGLIRVLEDDGNEYDTLAYFKFPFGQLRLNDELNFNVVSKGSYDFKPISEDSGKEGYYHMTTLIRSPIKMLNFSYTDVHIFVENPLYLGNATFVINNSSLKLDGSMEISTNNPKFESLKVNAVLLNEGYSLMVYRVKGTIKSAWITTNVTVNGQLKKISLFQSTDSKATGRSSLTYNNESLMSGNYTRSSEFTDRSSKNNIAIHVNNNFLPAGIIYNHRHMKKFPHQEVPYTNVTMTIDYAEYDNVLFSFDSQLEYSMDLHKKLTINGTVINKSQEPNVLYEFNILGLHPSSRSIYNVNCCGCSLNYFSLSFPKSYWPMVASDIFCFLPAGDMGWFFGKTAGLLGTLDNEPATDFLASDGRVPNDTNLFIDSWALMNCSSKSEQGYKEEHPGNLEMCTSLFQMKTSSFAACYPIVSEEMLYQSQIFTEFTELIVTDHGIAF</sequence>
<dbReference type="AlphaFoldDB" id="A0A6H5HNI7"/>
<dbReference type="Proteomes" id="UP000479000">
    <property type="component" value="Unassembled WGS sequence"/>
</dbReference>
<protein>
    <submittedName>
        <fullName evidence="2">Uncharacterized protein</fullName>
    </submittedName>
</protein>
<feature type="region of interest" description="Disordered" evidence="1">
    <location>
        <begin position="22"/>
        <end position="43"/>
    </location>
</feature>
<evidence type="ECO:0000256" key="1">
    <source>
        <dbReference type="SAM" id="MobiDB-lite"/>
    </source>
</evidence>
<name>A0A6H5HNI7_9HEMI</name>
<keyword evidence="3" id="KW-1185">Reference proteome</keyword>
<reference evidence="2 3" key="1">
    <citation type="submission" date="2020-02" db="EMBL/GenBank/DDBJ databases">
        <authorList>
            <person name="Ferguson B K."/>
        </authorList>
    </citation>
    <scope>NUCLEOTIDE SEQUENCE [LARGE SCALE GENOMIC DNA]</scope>
</reference>
<dbReference type="PANTHER" id="PTHR37860:SF1">
    <property type="match status" value="1"/>
</dbReference>
<dbReference type="OrthoDB" id="6484170at2759"/>
<dbReference type="EMBL" id="CADCXU010029731">
    <property type="protein sequence ID" value="CAB0015906.1"/>
    <property type="molecule type" value="Genomic_DNA"/>
</dbReference>
<gene>
    <name evidence="2" type="ORF">NTEN_LOCUS20246</name>
</gene>
<organism evidence="2 3">
    <name type="scientific">Nesidiocoris tenuis</name>
    <dbReference type="NCBI Taxonomy" id="355587"/>
    <lineage>
        <taxon>Eukaryota</taxon>
        <taxon>Metazoa</taxon>
        <taxon>Ecdysozoa</taxon>
        <taxon>Arthropoda</taxon>
        <taxon>Hexapoda</taxon>
        <taxon>Insecta</taxon>
        <taxon>Pterygota</taxon>
        <taxon>Neoptera</taxon>
        <taxon>Paraneoptera</taxon>
        <taxon>Hemiptera</taxon>
        <taxon>Heteroptera</taxon>
        <taxon>Panheteroptera</taxon>
        <taxon>Cimicomorpha</taxon>
        <taxon>Miridae</taxon>
        <taxon>Dicyphina</taxon>
        <taxon>Nesidiocoris</taxon>
    </lineage>
</organism>
<evidence type="ECO:0000313" key="3">
    <source>
        <dbReference type="Proteomes" id="UP000479000"/>
    </source>
</evidence>
<dbReference type="PANTHER" id="PTHR37860">
    <property type="entry name" value="AGAP008810-PA"/>
    <property type="match status" value="1"/>
</dbReference>